<dbReference type="EMBL" id="PTJC01000008">
    <property type="protein sequence ID" value="PPK84342.1"/>
    <property type="molecule type" value="Genomic_DNA"/>
</dbReference>
<reference evidence="1 2" key="1">
    <citation type="submission" date="2018-02" db="EMBL/GenBank/DDBJ databases">
        <title>Genomic Encyclopedia of Archaeal and Bacterial Type Strains, Phase II (KMG-II): from individual species to whole genera.</title>
        <authorList>
            <person name="Goeker M."/>
        </authorList>
    </citation>
    <scope>NUCLEOTIDE SEQUENCE [LARGE SCALE GENOMIC DNA]</scope>
    <source>
        <strain evidence="1 2">DSM 29526</strain>
    </source>
</reference>
<dbReference type="Proteomes" id="UP000237662">
    <property type="component" value="Unassembled WGS sequence"/>
</dbReference>
<comment type="caution">
    <text evidence="1">The sequence shown here is derived from an EMBL/GenBank/DDBJ whole genome shotgun (WGS) entry which is preliminary data.</text>
</comment>
<dbReference type="AlphaFoldDB" id="A0A2S6I0F3"/>
<dbReference type="OrthoDB" id="1496156at2"/>
<proteinExistence type="predicted"/>
<name>A0A2S6I0F3_9BACT</name>
<keyword evidence="2" id="KW-1185">Reference proteome</keyword>
<evidence type="ECO:0000313" key="2">
    <source>
        <dbReference type="Proteomes" id="UP000237662"/>
    </source>
</evidence>
<evidence type="ECO:0000313" key="1">
    <source>
        <dbReference type="EMBL" id="PPK84342.1"/>
    </source>
</evidence>
<gene>
    <name evidence="1" type="ORF">CLV84_4112</name>
</gene>
<protein>
    <submittedName>
        <fullName evidence="1">Uncharacterized protein</fullName>
    </submittedName>
</protein>
<sequence length="69" mass="7733">MTRPKFTLLTVVLLLFIVSAACSGFLAGRTIKLHEEGKLQEMRQVSEQIIDAHTAIDRAVTVVKRVILR</sequence>
<dbReference type="PROSITE" id="PS51257">
    <property type="entry name" value="PROKAR_LIPOPROTEIN"/>
    <property type="match status" value="1"/>
</dbReference>
<organism evidence="1 2">
    <name type="scientific">Neolewinella xylanilytica</name>
    <dbReference type="NCBI Taxonomy" id="1514080"/>
    <lineage>
        <taxon>Bacteria</taxon>
        <taxon>Pseudomonadati</taxon>
        <taxon>Bacteroidota</taxon>
        <taxon>Saprospiria</taxon>
        <taxon>Saprospirales</taxon>
        <taxon>Lewinellaceae</taxon>
        <taxon>Neolewinella</taxon>
    </lineage>
</organism>
<dbReference type="RefSeq" id="WP_104421668.1">
    <property type="nucleotide sequence ID" value="NZ_PTJC01000008.1"/>
</dbReference>
<accession>A0A2S6I0F3</accession>